<dbReference type="Proteomes" id="UP000193061">
    <property type="component" value="Unassembled WGS sequence"/>
</dbReference>
<proteinExistence type="predicted"/>
<reference evidence="1 2" key="1">
    <citation type="submission" date="2017-03" db="EMBL/GenBank/DDBJ databases">
        <authorList>
            <person name="Afonso C.L."/>
            <person name="Miller P.J."/>
            <person name="Scott M.A."/>
            <person name="Spackman E."/>
            <person name="Goraichik I."/>
            <person name="Dimitrov K.M."/>
            <person name="Suarez D.L."/>
            <person name="Swayne D.E."/>
        </authorList>
    </citation>
    <scope>NUCLEOTIDE SEQUENCE [LARGE SCALE GENOMIC DNA]</scope>
    <source>
        <strain evidence="1 2">CECT 7450</strain>
    </source>
</reference>
<evidence type="ECO:0000313" key="1">
    <source>
        <dbReference type="EMBL" id="SLN70889.1"/>
    </source>
</evidence>
<dbReference type="EMBL" id="FWFX01000017">
    <property type="protein sequence ID" value="SLN70889.1"/>
    <property type="molecule type" value="Genomic_DNA"/>
</dbReference>
<evidence type="ECO:0000313" key="2">
    <source>
        <dbReference type="Proteomes" id="UP000193061"/>
    </source>
</evidence>
<dbReference type="AlphaFoldDB" id="A0A1X7A7I0"/>
<organism evidence="1 2">
    <name type="scientific">Roseovarius albus</name>
    <dbReference type="NCBI Taxonomy" id="1247867"/>
    <lineage>
        <taxon>Bacteria</taxon>
        <taxon>Pseudomonadati</taxon>
        <taxon>Pseudomonadota</taxon>
        <taxon>Alphaproteobacteria</taxon>
        <taxon>Rhodobacterales</taxon>
        <taxon>Roseobacteraceae</taxon>
        <taxon>Roseovarius</taxon>
    </lineage>
</organism>
<name>A0A1X7A7I0_9RHOB</name>
<accession>A0A1X7A7I0</accession>
<sequence>MLFSAATFIFVSFTIYTPTVYPEQVNATPKAPSVVQEKLIVPVSCNPAIQRCY</sequence>
<gene>
    <name evidence="1" type="ORF">ROA7450_03875</name>
</gene>
<protein>
    <submittedName>
        <fullName evidence="1">Uncharacterized protein</fullName>
    </submittedName>
</protein>
<keyword evidence="2" id="KW-1185">Reference proteome</keyword>